<evidence type="ECO:0000256" key="1">
    <source>
        <dbReference type="SAM" id="MobiDB-lite"/>
    </source>
</evidence>
<feature type="region of interest" description="Disordered" evidence="1">
    <location>
        <begin position="494"/>
        <end position="520"/>
    </location>
</feature>
<feature type="region of interest" description="Disordered" evidence="1">
    <location>
        <begin position="766"/>
        <end position="819"/>
    </location>
</feature>
<feature type="compositionally biased region" description="Polar residues" evidence="1">
    <location>
        <begin position="567"/>
        <end position="576"/>
    </location>
</feature>
<feature type="region of interest" description="Disordered" evidence="1">
    <location>
        <begin position="935"/>
        <end position="958"/>
    </location>
</feature>
<feature type="compositionally biased region" description="Low complexity" evidence="1">
    <location>
        <begin position="720"/>
        <end position="732"/>
    </location>
</feature>
<feature type="compositionally biased region" description="Basic and acidic residues" evidence="1">
    <location>
        <begin position="354"/>
        <end position="387"/>
    </location>
</feature>
<feature type="compositionally biased region" description="Basic residues" evidence="1">
    <location>
        <begin position="457"/>
        <end position="468"/>
    </location>
</feature>
<dbReference type="EMBL" id="KV745341">
    <property type="protein sequence ID" value="OCK75268.1"/>
    <property type="molecule type" value="Genomic_DNA"/>
</dbReference>
<evidence type="ECO:0000313" key="2">
    <source>
        <dbReference type="EMBL" id="OCK75268.1"/>
    </source>
</evidence>
<feature type="compositionally biased region" description="Polar residues" evidence="1">
    <location>
        <begin position="116"/>
        <end position="133"/>
    </location>
</feature>
<gene>
    <name evidence="2" type="ORF">K432DRAFT_176158</name>
</gene>
<feature type="compositionally biased region" description="Polar residues" evidence="1">
    <location>
        <begin position="508"/>
        <end position="518"/>
    </location>
</feature>
<feature type="compositionally biased region" description="Basic and acidic residues" evidence="1">
    <location>
        <begin position="804"/>
        <end position="819"/>
    </location>
</feature>
<feature type="compositionally biased region" description="Basic residues" evidence="1">
    <location>
        <begin position="619"/>
        <end position="629"/>
    </location>
</feature>
<name>A0A8E2E157_9PEZI</name>
<evidence type="ECO:0000313" key="3">
    <source>
        <dbReference type="Proteomes" id="UP000250266"/>
    </source>
</evidence>
<protein>
    <submittedName>
        <fullName evidence="2">Uncharacterized protein</fullName>
    </submittedName>
</protein>
<feature type="compositionally biased region" description="Low complexity" evidence="1">
    <location>
        <begin position="594"/>
        <end position="605"/>
    </location>
</feature>
<feature type="region of interest" description="Disordered" evidence="1">
    <location>
        <begin position="703"/>
        <end position="752"/>
    </location>
</feature>
<feature type="compositionally biased region" description="Polar residues" evidence="1">
    <location>
        <begin position="429"/>
        <end position="440"/>
    </location>
</feature>
<dbReference type="AlphaFoldDB" id="A0A8E2E157"/>
<reference evidence="2 3" key="1">
    <citation type="journal article" date="2016" name="Nat. Commun.">
        <title>Ectomycorrhizal ecology is imprinted in the genome of the dominant symbiotic fungus Cenococcum geophilum.</title>
        <authorList>
            <consortium name="DOE Joint Genome Institute"/>
            <person name="Peter M."/>
            <person name="Kohler A."/>
            <person name="Ohm R.A."/>
            <person name="Kuo A."/>
            <person name="Krutzmann J."/>
            <person name="Morin E."/>
            <person name="Arend M."/>
            <person name="Barry K.W."/>
            <person name="Binder M."/>
            <person name="Choi C."/>
            <person name="Clum A."/>
            <person name="Copeland A."/>
            <person name="Grisel N."/>
            <person name="Haridas S."/>
            <person name="Kipfer T."/>
            <person name="LaButti K."/>
            <person name="Lindquist E."/>
            <person name="Lipzen A."/>
            <person name="Maire R."/>
            <person name="Meier B."/>
            <person name="Mihaltcheva S."/>
            <person name="Molinier V."/>
            <person name="Murat C."/>
            <person name="Poggeler S."/>
            <person name="Quandt C.A."/>
            <person name="Sperisen C."/>
            <person name="Tritt A."/>
            <person name="Tisserant E."/>
            <person name="Crous P.W."/>
            <person name="Henrissat B."/>
            <person name="Nehls U."/>
            <person name="Egli S."/>
            <person name="Spatafora J.W."/>
            <person name="Grigoriev I.V."/>
            <person name="Martin F.M."/>
        </authorList>
    </citation>
    <scope>NUCLEOTIDE SEQUENCE [LARGE SCALE GENOMIC DNA]</scope>
    <source>
        <strain evidence="2 3">CBS 459.81</strain>
    </source>
</reference>
<dbReference type="Proteomes" id="UP000250266">
    <property type="component" value="Unassembled WGS sequence"/>
</dbReference>
<organism evidence="2 3">
    <name type="scientific">Lepidopterella palustris CBS 459.81</name>
    <dbReference type="NCBI Taxonomy" id="1314670"/>
    <lineage>
        <taxon>Eukaryota</taxon>
        <taxon>Fungi</taxon>
        <taxon>Dikarya</taxon>
        <taxon>Ascomycota</taxon>
        <taxon>Pezizomycotina</taxon>
        <taxon>Dothideomycetes</taxon>
        <taxon>Pleosporomycetidae</taxon>
        <taxon>Mytilinidiales</taxon>
        <taxon>Argynnaceae</taxon>
        <taxon>Lepidopterella</taxon>
    </lineage>
</organism>
<feature type="region of interest" description="Disordered" evidence="1">
    <location>
        <begin position="429"/>
        <end position="477"/>
    </location>
</feature>
<proteinExistence type="predicted"/>
<feature type="region of interest" description="Disordered" evidence="1">
    <location>
        <begin position="110"/>
        <end position="133"/>
    </location>
</feature>
<dbReference type="OrthoDB" id="3437384at2759"/>
<sequence length="1122" mass="123509">MTAAKLCCTAEQRSGSSSPDLPNARLSDATPARRPLLPARGDSTGSRFTSARSEDLHELQQIFDSAAALPHDVESPTKNRDKRRARTTSSSHNLEKIKSVQALIKKKLSIDFPPRSKSSTHTPGHNVPKTDSLNESGTVIKIARQGANIDIQITKQDLRNDLLSDKGPEEGGYDSDAEVLDDIVKRLGKKTPTKRTSLHSIEWSPSTIGSLSSNHRTPGMNSGVRHSCEGSVGNYFYQITKLGLGGNTPPPARLPQYSSSPNLRSKGTLRARILRRSRSTTSIDVPATPNLQPVRLPSISSFDATPWSLSMVESLRLSAFPLPPHHPISQQVQRSSHSFDDIQRINITSWPLRGEADQELHEISEETEPEKPSHEKMSNNEPTDKVGDAAVGKENLCRYLDSDPADSGLQPSSASVHLHSMRISQHLRSGSLLSSATSTHSPKHPQHVRVQSAVSHSSKHPTRSRHDRKTSSSGFASTNVPITWGSVVRADAENKNEADTVPEDECSSVYSSRPQSPDDSIKGSIMSLSWAITHADISMNTTVDLTRHALAVAQATTFKLEPPPPNRSLSDPFVNNESEEASSKDCLLVLPTSSASANSSSTSLAKKSRFREEFSPSPPHKKASKRRSALKFLRPRIGTRSQSDANFFDGPDDDDPRERKISQSMISLKAEQETLEHHHHDTSPMWERALKAYQEERSTMFLSPNKALATSGSPLRERSQSLSRPRSLSGSSVGEHLDMPGTPSSRQTPSPRLSMDLVSQRRGALFPYHDDLTPVSGRSKDSLHGRIDGEEEIDTRPWSRYPSHSRDQRTGSAGHGDDVKTRDFALEMNISSALDANTANMKTPTWKLKKKRMTVSKSSSLNFGKTFWKGYTKLFRSQSTEFQRHGYGHRSSVTTGGTLHYPELEILPGFWRGGIGEGVQEEGMEMLESMAREAKEAKRQDESAVAKSRSGKAATDDVEQLKNGTKGEVQMINIDGAADVPAPPTLDGVADVSTTTLCGAHIWSRFYESCVEYPRSLSVDDESFSQWDRDHMSESVSENKKRNGKISLGRESGMRQSETTKSLPARLKHVRNESVGSGAGGNGVSEVMRRSTADLLRVLMEAERRERERVLRLVSLRGEEGL</sequence>
<feature type="region of interest" description="Disordered" evidence="1">
    <location>
        <begin position="594"/>
        <end position="636"/>
    </location>
</feature>
<feature type="compositionally biased region" description="Polar residues" evidence="1">
    <location>
        <begin position="11"/>
        <end position="20"/>
    </location>
</feature>
<feature type="region of interest" description="Disordered" evidence="1">
    <location>
        <begin position="1"/>
        <end position="98"/>
    </location>
</feature>
<feature type="compositionally biased region" description="Basic and acidic residues" evidence="1">
    <location>
        <begin position="935"/>
        <end position="944"/>
    </location>
</feature>
<keyword evidence="3" id="KW-1185">Reference proteome</keyword>
<feature type="compositionally biased region" description="Basic and acidic residues" evidence="1">
    <location>
        <begin position="1029"/>
        <end position="1041"/>
    </location>
</feature>
<feature type="compositionally biased region" description="Polar residues" evidence="1">
    <location>
        <begin position="742"/>
        <end position="751"/>
    </location>
</feature>
<accession>A0A8E2E157</accession>
<feature type="compositionally biased region" description="Basic and acidic residues" evidence="1">
    <location>
        <begin position="768"/>
        <end position="788"/>
    </location>
</feature>
<feature type="region of interest" description="Disordered" evidence="1">
    <location>
        <begin position="351"/>
        <end position="387"/>
    </location>
</feature>
<feature type="region of interest" description="Disordered" evidence="1">
    <location>
        <begin position="556"/>
        <end position="577"/>
    </location>
</feature>
<feature type="region of interest" description="Disordered" evidence="1">
    <location>
        <begin position="1029"/>
        <end position="1062"/>
    </location>
</feature>